<evidence type="ECO:0000256" key="1">
    <source>
        <dbReference type="SAM" id="MobiDB-lite"/>
    </source>
</evidence>
<evidence type="ECO:0000313" key="3">
    <source>
        <dbReference type="Proteomes" id="UP000050741"/>
    </source>
</evidence>
<dbReference type="Proteomes" id="UP000050741">
    <property type="component" value="Unassembled WGS sequence"/>
</dbReference>
<proteinExistence type="predicted"/>
<accession>A0A183CQM5</accession>
<protein>
    <submittedName>
        <fullName evidence="4">Uncharacterized protein</fullName>
    </submittedName>
</protein>
<feature type="region of interest" description="Disordered" evidence="1">
    <location>
        <begin position="233"/>
        <end position="258"/>
    </location>
</feature>
<dbReference type="AlphaFoldDB" id="A0A183CQM5"/>
<sequence>MTVFALIPLQLMFIVVAGVLVIITQCCGCKKKQAEQPPPVKPAADQQDTTSKGSLTAPAPAADQKGLGTVSPKPAFLGTVPQSPTILGTVPQKPAILGTVPQKPAILGTVSQKPAIMGTVSQRPSAAGESPTSGASATKSALSMVAPNTGKGTLSQRSSPEPSIPAPTIVTSDEPPIGKLVLDALFNKKTSPTSPETNVTSKAPPEAFDLDIISKIGPTSSSAVDKSVASIKSSIGPTTSAGGGYDPTINSARRRHLQ</sequence>
<keyword evidence="3" id="KW-1185">Reference proteome</keyword>
<reference evidence="3" key="1">
    <citation type="submission" date="2014-05" db="EMBL/GenBank/DDBJ databases">
        <title>The genome and life-stage specific transcriptomes of Globodera pallida elucidate key aspects of plant parasitism by a cyst nematode.</title>
        <authorList>
            <person name="Cotton J.A."/>
            <person name="Lilley C.J."/>
            <person name="Jones L.M."/>
            <person name="Kikuchi T."/>
            <person name="Reid A.J."/>
            <person name="Thorpe P."/>
            <person name="Tsai I.J."/>
            <person name="Beasley H."/>
            <person name="Blok V."/>
            <person name="Cock P.J.A."/>
            <person name="Van den Akker S.E."/>
            <person name="Holroyd N."/>
            <person name="Hunt M."/>
            <person name="Mantelin S."/>
            <person name="Naghra H."/>
            <person name="Pain A."/>
            <person name="Palomares-Rius J.E."/>
            <person name="Zarowiecki M."/>
            <person name="Berriman M."/>
            <person name="Jones J.T."/>
            <person name="Urwin P.E."/>
        </authorList>
    </citation>
    <scope>NUCLEOTIDE SEQUENCE [LARGE SCALE GENOMIC DNA]</scope>
    <source>
        <strain evidence="3">Lindley</strain>
    </source>
</reference>
<feature type="signal peptide" evidence="2">
    <location>
        <begin position="1"/>
        <end position="17"/>
    </location>
</feature>
<feature type="region of interest" description="Disordered" evidence="1">
    <location>
        <begin position="146"/>
        <end position="172"/>
    </location>
</feature>
<evidence type="ECO:0000313" key="4">
    <source>
        <dbReference type="WBParaSite" id="GPLIN_001518300"/>
    </source>
</evidence>
<organism evidence="3 4">
    <name type="scientific">Globodera pallida</name>
    <name type="common">Potato cyst nematode worm</name>
    <name type="synonym">Heterodera pallida</name>
    <dbReference type="NCBI Taxonomy" id="36090"/>
    <lineage>
        <taxon>Eukaryota</taxon>
        <taxon>Metazoa</taxon>
        <taxon>Ecdysozoa</taxon>
        <taxon>Nematoda</taxon>
        <taxon>Chromadorea</taxon>
        <taxon>Rhabditida</taxon>
        <taxon>Tylenchina</taxon>
        <taxon>Tylenchomorpha</taxon>
        <taxon>Tylenchoidea</taxon>
        <taxon>Heteroderidae</taxon>
        <taxon>Heteroderinae</taxon>
        <taxon>Globodera</taxon>
    </lineage>
</organism>
<feature type="compositionally biased region" description="Polar residues" evidence="1">
    <location>
        <begin position="150"/>
        <end position="161"/>
    </location>
</feature>
<evidence type="ECO:0000256" key="2">
    <source>
        <dbReference type="SAM" id="SignalP"/>
    </source>
</evidence>
<dbReference type="WBParaSite" id="GPLIN_001518300">
    <property type="protein sequence ID" value="GPLIN_001518300"/>
    <property type="gene ID" value="GPLIN_001518300"/>
</dbReference>
<name>A0A183CQM5_GLOPA</name>
<feature type="region of interest" description="Disordered" evidence="1">
    <location>
        <begin position="33"/>
        <end position="75"/>
    </location>
</feature>
<reference evidence="4" key="2">
    <citation type="submission" date="2016-06" db="UniProtKB">
        <authorList>
            <consortium name="WormBaseParasite"/>
        </authorList>
    </citation>
    <scope>IDENTIFICATION</scope>
</reference>
<feature type="region of interest" description="Disordered" evidence="1">
    <location>
        <begin position="120"/>
        <end position="139"/>
    </location>
</feature>
<keyword evidence="2" id="KW-0732">Signal</keyword>
<feature type="chain" id="PRO_5008147889" evidence="2">
    <location>
        <begin position="18"/>
        <end position="258"/>
    </location>
</feature>